<dbReference type="InterPro" id="IPR000073">
    <property type="entry name" value="AB_hydrolase_1"/>
</dbReference>
<dbReference type="EMBL" id="CP108057">
    <property type="protein sequence ID" value="WUO49726.1"/>
    <property type="molecule type" value="Genomic_DNA"/>
</dbReference>
<name>A0ABZ1RTQ5_9ACTN</name>
<gene>
    <name evidence="3" type="ORF">OHU17_30005</name>
</gene>
<dbReference type="PANTHER" id="PTHR46118:SF4">
    <property type="entry name" value="PROTEIN ABHD11"/>
    <property type="match status" value="1"/>
</dbReference>
<dbReference type="PANTHER" id="PTHR46118">
    <property type="entry name" value="PROTEIN ABHD11"/>
    <property type="match status" value="1"/>
</dbReference>
<dbReference type="Gene3D" id="3.40.50.1820">
    <property type="entry name" value="alpha/beta hydrolase"/>
    <property type="match status" value="2"/>
</dbReference>
<keyword evidence="4" id="KW-1185">Reference proteome</keyword>
<evidence type="ECO:0000313" key="3">
    <source>
        <dbReference type="EMBL" id="WUO49726.1"/>
    </source>
</evidence>
<sequence>MTERCAVTVNGIRLAYEVSGPAGGPPLVLLHALGQSAGHWAPVRDALAPGRRVYALDLRGHGRSEWPGRYSLELMRDDVLGFLDALGLDRVELVGHSLGGVVAYLLAAQRPHRVTRLVLEDAPAPLPREPVAPVRPEGDLDFDWAMVLAVRQELDRPPADRLAALERISAPTLVLYGGPASHLPAASFDEVTRRVPDARMVTLPYGHLIHAAAPREFAEAVTAFLTAPAPAGR</sequence>
<feature type="domain" description="AB hydrolase-1" evidence="2">
    <location>
        <begin position="25"/>
        <end position="127"/>
    </location>
</feature>
<dbReference type="GO" id="GO:0016787">
    <property type="term" value="F:hydrolase activity"/>
    <property type="evidence" value="ECO:0007669"/>
    <property type="project" value="UniProtKB-KW"/>
</dbReference>
<dbReference type="SUPFAM" id="SSF53474">
    <property type="entry name" value="alpha/beta-Hydrolases"/>
    <property type="match status" value="1"/>
</dbReference>
<evidence type="ECO:0000313" key="4">
    <source>
        <dbReference type="Proteomes" id="UP001432075"/>
    </source>
</evidence>
<protein>
    <submittedName>
        <fullName evidence="3">Alpha/beta fold hydrolase</fullName>
    </submittedName>
</protein>
<dbReference type="Pfam" id="PF00561">
    <property type="entry name" value="Abhydrolase_1"/>
    <property type="match status" value="1"/>
</dbReference>
<proteinExistence type="predicted"/>
<dbReference type="InterPro" id="IPR029058">
    <property type="entry name" value="AB_hydrolase_fold"/>
</dbReference>
<accession>A0ABZ1RTQ5</accession>
<keyword evidence="1 3" id="KW-0378">Hydrolase</keyword>
<reference evidence="3" key="1">
    <citation type="submission" date="2022-10" db="EMBL/GenBank/DDBJ databases">
        <title>The complete genomes of actinobacterial strains from the NBC collection.</title>
        <authorList>
            <person name="Joergensen T.S."/>
            <person name="Alvarez Arevalo M."/>
            <person name="Sterndorff E.B."/>
            <person name="Faurdal D."/>
            <person name="Vuksanovic O."/>
            <person name="Mourched A.-S."/>
            <person name="Charusanti P."/>
            <person name="Shaw S."/>
            <person name="Blin K."/>
            <person name="Weber T."/>
        </authorList>
    </citation>
    <scope>NUCLEOTIDE SEQUENCE</scope>
    <source>
        <strain evidence="3">NBC_00283</strain>
    </source>
</reference>
<dbReference type="Proteomes" id="UP001432075">
    <property type="component" value="Chromosome"/>
</dbReference>
<evidence type="ECO:0000259" key="2">
    <source>
        <dbReference type="Pfam" id="PF00561"/>
    </source>
</evidence>
<organism evidence="3 4">
    <name type="scientific">Streptomyces goshikiensis</name>
    <dbReference type="NCBI Taxonomy" id="1942"/>
    <lineage>
        <taxon>Bacteria</taxon>
        <taxon>Bacillati</taxon>
        <taxon>Actinomycetota</taxon>
        <taxon>Actinomycetes</taxon>
        <taxon>Kitasatosporales</taxon>
        <taxon>Streptomycetaceae</taxon>
        <taxon>Streptomyces</taxon>
    </lineage>
</organism>
<dbReference type="RefSeq" id="WP_100583164.1">
    <property type="nucleotide sequence ID" value="NZ_CP108057.1"/>
</dbReference>
<evidence type="ECO:0000256" key="1">
    <source>
        <dbReference type="ARBA" id="ARBA00022801"/>
    </source>
</evidence>
<dbReference type="PRINTS" id="PR00111">
    <property type="entry name" value="ABHYDROLASE"/>
</dbReference>